<evidence type="ECO:0000313" key="4">
    <source>
        <dbReference type="Proteomes" id="UP000608154"/>
    </source>
</evidence>
<keyword evidence="1" id="KW-0472">Membrane</keyword>
<dbReference type="Proteomes" id="UP000608154">
    <property type="component" value="Unassembled WGS sequence"/>
</dbReference>
<feature type="domain" description="Fatty acid hydroxylase" evidence="2">
    <location>
        <begin position="80"/>
        <end position="231"/>
    </location>
</feature>
<name>A0A916X4Q4_9SPHN</name>
<evidence type="ECO:0000259" key="2">
    <source>
        <dbReference type="Pfam" id="PF04116"/>
    </source>
</evidence>
<evidence type="ECO:0000313" key="3">
    <source>
        <dbReference type="EMBL" id="GGC03146.1"/>
    </source>
</evidence>
<proteinExistence type="predicted"/>
<feature type="transmembrane region" description="Helical" evidence="1">
    <location>
        <begin position="75"/>
        <end position="93"/>
    </location>
</feature>
<protein>
    <recommendedName>
        <fullName evidence="2">Fatty acid hydroxylase domain-containing protein</fullName>
    </recommendedName>
</protein>
<dbReference type="GO" id="GO:0005506">
    <property type="term" value="F:iron ion binding"/>
    <property type="evidence" value="ECO:0007669"/>
    <property type="project" value="InterPro"/>
</dbReference>
<keyword evidence="1" id="KW-1133">Transmembrane helix</keyword>
<comment type="caution">
    <text evidence="3">The sequence shown here is derived from an EMBL/GenBank/DDBJ whole genome shotgun (WGS) entry which is preliminary data.</text>
</comment>
<sequence length="280" mass="31777">MFYGMYMIAATLVVLVAEILAGRHKGVHTAGERRVLWGAALTGLAVARPVSALVLGWTIGLILPQWRGTFAGTPVLYGYLATLLAAEFAFYWVHRWAHEAAKWKNPWLWRLHRTHHSGKYMSVLLTVRINGFWYFIVPTAWVLAIVFYLGQEKAAALTSVTIYMWNLITHANFRWDDKLRSHKVAGPMFRALEHVIVSPGIHHSHHGYGKDGGPFRNYAVTIALYDWMFGTLYIPKGRPWRYGIPGKDPHWTEEVFYPLVRGRPDTALDTAPDSAVVPKV</sequence>
<dbReference type="InterPro" id="IPR006694">
    <property type="entry name" value="Fatty_acid_hydroxylase"/>
</dbReference>
<dbReference type="GO" id="GO:0016491">
    <property type="term" value="F:oxidoreductase activity"/>
    <property type="evidence" value="ECO:0007669"/>
    <property type="project" value="InterPro"/>
</dbReference>
<evidence type="ECO:0000256" key="1">
    <source>
        <dbReference type="SAM" id="Phobius"/>
    </source>
</evidence>
<keyword evidence="1" id="KW-0812">Transmembrane</keyword>
<feature type="transmembrane region" description="Helical" evidence="1">
    <location>
        <begin position="37"/>
        <end position="63"/>
    </location>
</feature>
<reference evidence="3" key="1">
    <citation type="journal article" date="2014" name="Int. J. Syst. Evol. Microbiol.">
        <title>Complete genome sequence of Corynebacterium casei LMG S-19264T (=DSM 44701T), isolated from a smear-ripened cheese.</title>
        <authorList>
            <consortium name="US DOE Joint Genome Institute (JGI-PGF)"/>
            <person name="Walter F."/>
            <person name="Albersmeier A."/>
            <person name="Kalinowski J."/>
            <person name="Ruckert C."/>
        </authorList>
    </citation>
    <scope>NUCLEOTIDE SEQUENCE</scope>
    <source>
        <strain evidence="3">CGMCC 1.15095</strain>
    </source>
</reference>
<accession>A0A916X4Q4</accession>
<gene>
    <name evidence="3" type="ORF">GCM10011494_22020</name>
</gene>
<dbReference type="Pfam" id="PF04116">
    <property type="entry name" value="FA_hydroxylase"/>
    <property type="match status" value="1"/>
</dbReference>
<dbReference type="GO" id="GO:0008610">
    <property type="term" value="P:lipid biosynthetic process"/>
    <property type="evidence" value="ECO:0007669"/>
    <property type="project" value="InterPro"/>
</dbReference>
<feature type="transmembrane region" description="Helical" evidence="1">
    <location>
        <begin position="131"/>
        <end position="149"/>
    </location>
</feature>
<dbReference type="EMBL" id="BMHK01000013">
    <property type="protein sequence ID" value="GGC03146.1"/>
    <property type="molecule type" value="Genomic_DNA"/>
</dbReference>
<dbReference type="AlphaFoldDB" id="A0A916X4Q4"/>
<reference evidence="3" key="2">
    <citation type="submission" date="2020-09" db="EMBL/GenBank/DDBJ databases">
        <authorList>
            <person name="Sun Q."/>
            <person name="Zhou Y."/>
        </authorList>
    </citation>
    <scope>NUCLEOTIDE SEQUENCE</scope>
    <source>
        <strain evidence="3">CGMCC 1.15095</strain>
    </source>
</reference>
<keyword evidence="4" id="KW-1185">Reference proteome</keyword>
<organism evidence="3 4">
    <name type="scientific">Novosphingobium endophyticum</name>
    <dbReference type="NCBI Taxonomy" id="1955250"/>
    <lineage>
        <taxon>Bacteria</taxon>
        <taxon>Pseudomonadati</taxon>
        <taxon>Pseudomonadota</taxon>
        <taxon>Alphaproteobacteria</taxon>
        <taxon>Sphingomonadales</taxon>
        <taxon>Sphingomonadaceae</taxon>
        <taxon>Novosphingobium</taxon>
    </lineage>
</organism>
<dbReference type="RefSeq" id="WP_188771457.1">
    <property type="nucleotide sequence ID" value="NZ_BMHK01000013.1"/>
</dbReference>